<sequence>MSPSPSTPLVSPLSLVTPLMCCVARTCVFGEEGTMGCRCVNPPTLPVPPIPTHLFDPLFSLLLPFSLLRAVTSIESILPPLPPQAHARQSTQSRQGERGEVKRRQRRAIVFCRSVLPSGLPFRPAFTVVGSASTTTTPTHCPGLSCVSCSAFISPPPPCLRPVMPAGVYTYTQLSSHLSAILGRHPNATYLRLQLLPPVTGPHSRRACCNDQGSSGVVVAPPLMTDSDADLITFYAVLRRGDNGSGDETVAVYTVVGHVSHISFHWCAQLQRSLSVTALLLAPTRSLVWHADGFHKRDVGIILSREGMAGVSSFEVQLSPYVPPLKWCRAVDGVFGSHHSVCSTYTCLIGESRDDDDDAGAAHPSELWEERDGLRRPSKTAVDAATTTAAQRTFSVSPPMRMPRWEGTPAATETSFRSSTLRNGDVPLRVAAVLNGNVPLDDASSSTPGTRVLCLVALDGSLLTGSAPPDSPSLSWSKDLFYTVGDFVSREVMPRVSLRLIDGRWARAEASEHLLDDVCQVRQVLGRSYVVQYSSDSATAGSARARSIVIVLDLSVPLQKLLVTIPSMRSSSLPSLAEGKAERWRRRLAAQFAEAVQDTIGQLVSLHPDMFAFTREDAATVEGAPTVQLSRGPTHFTREMHCRSIAASVAQISSLSPHPAFVEEVVRLLWGCETDTDGTEATAATTRSGESLRVLQRQPDQIQRRIEERLLSVIRP</sequence>
<evidence type="ECO:0000313" key="2">
    <source>
        <dbReference type="Proteomes" id="UP000063063"/>
    </source>
</evidence>
<dbReference type="EMBL" id="CP009389">
    <property type="protein sequence ID" value="AIN97535.2"/>
    <property type="molecule type" value="Genomic_DNA"/>
</dbReference>
<keyword evidence="2" id="KW-1185">Reference proteome</keyword>
<dbReference type="eggNOG" id="ENOG502SFR0">
    <property type="taxonomic scope" value="Eukaryota"/>
</dbReference>
<name>A0A088RNX6_LEIPA</name>
<dbReference type="RefSeq" id="XP_010698242.1">
    <property type="nucleotide sequence ID" value="XM_010699940.1"/>
</dbReference>
<dbReference type="VEuPathDB" id="TriTrypDB:LPAL13_200008100"/>
<evidence type="ECO:0000313" key="1">
    <source>
        <dbReference type="EMBL" id="AIN97535.2"/>
    </source>
</evidence>
<protein>
    <submittedName>
        <fullName evidence="1">Uncharacterized protein</fullName>
    </submittedName>
</protein>
<dbReference type="OrthoDB" id="273315at2759"/>
<dbReference type="GeneID" id="22574250"/>
<dbReference type="Proteomes" id="UP000063063">
    <property type="component" value="Chromosome 20"/>
</dbReference>
<proteinExistence type="predicted"/>
<dbReference type="AlphaFoldDB" id="A0A088RNX6"/>
<dbReference type="KEGG" id="lpan:LPMP_200430"/>
<gene>
    <name evidence="1" type="ORF">LPMP_200430</name>
</gene>
<dbReference type="VEuPathDB" id="TriTrypDB:LPMP_200430"/>
<reference evidence="1 2" key="1">
    <citation type="journal article" date="2015" name="Sci. Rep.">
        <title>The genome of Leishmania panamensis: insights into genomics of the L. (Viannia) subgenus.</title>
        <authorList>
            <person name="Llanes A."/>
            <person name="Restrepo C.M."/>
            <person name="Vecchio G.D."/>
            <person name="Anguizola F.J."/>
            <person name="Lleonart R."/>
        </authorList>
    </citation>
    <scope>NUCLEOTIDE SEQUENCE [LARGE SCALE GENOMIC DNA]</scope>
    <source>
        <strain evidence="1 2">MHOM/PA/94/PSC-1</strain>
    </source>
</reference>
<accession>A0A088RNX6</accession>
<organism evidence="1 2">
    <name type="scientific">Leishmania panamensis</name>
    <dbReference type="NCBI Taxonomy" id="5679"/>
    <lineage>
        <taxon>Eukaryota</taxon>
        <taxon>Discoba</taxon>
        <taxon>Euglenozoa</taxon>
        <taxon>Kinetoplastea</taxon>
        <taxon>Metakinetoplastina</taxon>
        <taxon>Trypanosomatida</taxon>
        <taxon>Trypanosomatidae</taxon>
        <taxon>Leishmaniinae</taxon>
        <taxon>Leishmania</taxon>
        <taxon>Leishmania guyanensis species complex</taxon>
    </lineage>
</organism>